<protein>
    <submittedName>
        <fullName evidence="8">Developmentally-regulated G-protein 2-like</fullName>
    </submittedName>
</protein>
<proteinExistence type="predicted"/>
<dbReference type="InterPro" id="IPR032675">
    <property type="entry name" value="LRR_dom_sf"/>
</dbReference>
<dbReference type="FunFam" id="3.10.20.30:FF:000003">
    <property type="entry name" value="Developmentally-regulated GTP-binding protein 1"/>
    <property type="match status" value="1"/>
</dbReference>
<dbReference type="SMART" id="SM00365">
    <property type="entry name" value="LRR_SD22"/>
    <property type="match status" value="7"/>
</dbReference>
<evidence type="ECO:0000259" key="5">
    <source>
        <dbReference type="PROSITE" id="PS51710"/>
    </source>
</evidence>
<dbReference type="Pfam" id="PF16897">
    <property type="entry name" value="MMR_HSR1_Xtn"/>
    <property type="match status" value="1"/>
</dbReference>
<dbReference type="InterPro" id="IPR031662">
    <property type="entry name" value="GTP-binding_2"/>
</dbReference>
<dbReference type="PROSITE" id="PS51880">
    <property type="entry name" value="TGS"/>
    <property type="match status" value="1"/>
</dbReference>
<dbReference type="Gene3D" id="3.40.50.300">
    <property type="entry name" value="P-loop containing nucleotide triphosphate hydrolases"/>
    <property type="match status" value="1"/>
</dbReference>
<organism evidence="7 8">
    <name type="scientific">Dermatophagoides pteronyssinus</name>
    <name type="common">European house dust mite</name>
    <dbReference type="NCBI Taxonomy" id="6956"/>
    <lineage>
        <taxon>Eukaryota</taxon>
        <taxon>Metazoa</taxon>
        <taxon>Ecdysozoa</taxon>
        <taxon>Arthropoda</taxon>
        <taxon>Chelicerata</taxon>
        <taxon>Arachnida</taxon>
        <taxon>Acari</taxon>
        <taxon>Acariformes</taxon>
        <taxon>Sarcoptiformes</taxon>
        <taxon>Astigmata</taxon>
        <taxon>Psoroptidia</taxon>
        <taxon>Analgoidea</taxon>
        <taxon>Pyroglyphidae</taxon>
        <taxon>Dermatophagoidinae</taxon>
        <taxon>Dermatophagoides</taxon>
    </lineage>
</organism>
<feature type="domain" description="OBG-type G" evidence="5">
    <location>
        <begin position="309"/>
        <end position="475"/>
    </location>
</feature>
<dbReference type="SUPFAM" id="SSF52058">
    <property type="entry name" value="L domain-like"/>
    <property type="match status" value="1"/>
</dbReference>
<dbReference type="InterPro" id="IPR027417">
    <property type="entry name" value="P-loop_NTPase"/>
</dbReference>
<dbReference type="InterPro" id="IPR045001">
    <property type="entry name" value="DRG"/>
</dbReference>
<reference evidence="8" key="1">
    <citation type="submission" date="2025-08" db="UniProtKB">
        <authorList>
            <consortium name="RefSeq"/>
        </authorList>
    </citation>
    <scope>IDENTIFICATION</scope>
    <source>
        <strain evidence="8">Airmid</strain>
    </source>
</reference>
<dbReference type="InterPro" id="IPR006073">
    <property type="entry name" value="GTP-bd"/>
</dbReference>
<dbReference type="PRINTS" id="PR00326">
    <property type="entry name" value="GTP1OBG"/>
</dbReference>
<dbReference type="Pfam" id="PF02421">
    <property type="entry name" value="FeoB_N"/>
    <property type="match status" value="1"/>
</dbReference>
<dbReference type="InterPro" id="IPR003591">
    <property type="entry name" value="Leu-rich_rpt_typical-subtyp"/>
</dbReference>
<keyword evidence="3" id="KW-0547">Nucleotide-binding</keyword>
<accession>A0A6P6Y4L7</accession>
<dbReference type="Pfam" id="PF14580">
    <property type="entry name" value="LRR_9"/>
    <property type="match status" value="1"/>
</dbReference>
<dbReference type="Gene3D" id="3.80.10.10">
    <property type="entry name" value="Ribonuclease Inhibitor"/>
    <property type="match status" value="1"/>
</dbReference>
<evidence type="ECO:0000256" key="3">
    <source>
        <dbReference type="ARBA" id="ARBA00022741"/>
    </source>
</evidence>
<sequence>MERVAVIENVPANCPALAITCCLVRKIENLEHLRLRSLDLYRNLIARIEGLDSQTELEYLDLAFNKLRKIENLEHCRKLKQLFLNSNEIARIENLDTLTALETLELGSNQIQTVENLGALRGLRELWLGRNRLSSMQLRAQFPQLRILSLQCNRIAKWDASLVANCPNLEELYVSQNPITELPEYLAALKSLRLLDASASKVSDVRGLSHNSSIEELWLNDSRLASLDDVKVLQTLPKLRVRYVRAVRAQRINEIEFEISRTQKNKATEYHIGRLKAQLAKYRSQLISEANASAGAKGEGFDVQRFGHARIALLGFPSVGKSTILNSLTNTKSEVAGYEFTTLTCVPGVVKFRDATLQLLDLPGIIEGAAQGKGRGKQVIAVARSADLILMVLDPLRKLCNAEVLFKGDYDLEDLIDTLEGNRRYVKCLYVYNKVDMLSLEQISRLATDRDAVCISSNRGWNLDLLLELIWARLRLARVYTKKAGEKPDFEDPVILTEARGGFSVRAALAQIHTGLVTESKYALVWGVSVKHVPQQVGLDHRLADEDVLQVFK</sequence>
<keyword evidence="7" id="KW-1185">Reference proteome</keyword>
<dbReference type="Proteomes" id="UP000515146">
    <property type="component" value="Unplaced"/>
</dbReference>
<dbReference type="PROSITE" id="PS00905">
    <property type="entry name" value="GTP1_OBG"/>
    <property type="match status" value="1"/>
</dbReference>
<evidence type="ECO:0000313" key="8">
    <source>
        <dbReference type="RefSeq" id="XP_027200427.1"/>
    </source>
</evidence>
<keyword evidence="4" id="KW-0342">GTP-binding</keyword>
<evidence type="ECO:0000256" key="2">
    <source>
        <dbReference type="ARBA" id="ARBA00022737"/>
    </source>
</evidence>
<dbReference type="InParanoid" id="A0A6P6Y4L7"/>
<dbReference type="PANTHER" id="PTHR43127">
    <property type="entry name" value="DEVELOPMENTALLY-REGULATED GTP-BINDING PROTEIN 2"/>
    <property type="match status" value="1"/>
</dbReference>
<dbReference type="AlphaFoldDB" id="A0A6P6Y4L7"/>
<dbReference type="RefSeq" id="XP_027200427.1">
    <property type="nucleotide sequence ID" value="XM_027344626.1"/>
</dbReference>
<feature type="domain" description="TGS" evidence="6">
    <location>
        <begin position="475"/>
        <end position="553"/>
    </location>
</feature>
<dbReference type="InterPro" id="IPR030389">
    <property type="entry name" value="G_FEOB_dom"/>
</dbReference>
<dbReference type="GO" id="GO:0005525">
    <property type="term" value="F:GTP binding"/>
    <property type="evidence" value="ECO:0007669"/>
    <property type="project" value="UniProtKB-KW"/>
</dbReference>
<dbReference type="CDD" id="cd01896">
    <property type="entry name" value="DRG"/>
    <property type="match status" value="1"/>
</dbReference>
<keyword evidence="2" id="KW-0677">Repeat</keyword>
<evidence type="ECO:0000256" key="1">
    <source>
        <dbReference type="ARBA" id="ARBA00022614"/>
    </source>
</evidence>
<evidence type="ECO:0000259" key="6">
    <source>
        <dbReference type="PROSITE" id="PS51880"/>
    </source>
</evidence>
<dbReference type="InterPro" id="IPR012676">
    <property type="entry name" value="TGS-like"/>
</dbReference>
<dbReference type="InterPro" id="IPR031167">
    <property type="entry name" value="G_OBG"/>
</dbReference>
<dbReference type="InterPro" id="IPR012675">
    <property type="entry name" value="Beta-grasp_dom_sf"/>
</dbReference>
<dbReference type="KEGG" id="dpte:113794512"/>
<dbReference type="Pfam" id="PF13855">
    <property type="entry name" value="LRR_8"/>
    <property type="match status" value="1"/>
</dbReference>
<dbReference type="NCBIfam" id="TIGR00231">
    <property type="entry name" value="small_GTP"/>
    <property type="match status" value="1"/>
</dbReference>
<name>A0A6P6Y4L7_DERPT</name>
<dbReference type="InterPro" id="IPR006074">
    <property type="entry name" value="GTP1-OBG_CS"/>
</dbReference>
<evidence type="ECO:0000256" key="4">
    <source>
        <dbReference type="ARBA" id="ARBA00023134"/>
    </source>
</evidence>
<gene>
    <name evidence="8" type="primary">LOC113794512</name>
</gene>
<keyword evidence="1" id="KW-0433">Leucine-rich repeat</keyword>
<dbReference type="SMART" id="SM00369">
    <property type="entry name" value="LRR_TYP"/>
    <property type="match status" value="4"/>
</dbReference>
<dbReference type="Pfam" id="PF02824">
    <property type="entry name" value="TGS"/>
    <property type="match status" value="1"/>
</dbReference>
<dbReference type="SUPFAM" id="SSF81271">
    <property type="entry name" value="TGS-like"/>
    <property type="match status" value="1"/>
</dbReference>
<dbReference type="Gene3D" id="3.10.20.30">
    <property type="match status" value="1"/>
</dbReference>
<dbReference type="PROSITE" id="PS51450">
    <property type="entry name" value="LRR"/>
    <property type="match status" value="5"/>
</dbReference>
<dbReference type="InterPro" id="IPR004095">
    <property type="entry name" value="TGS"/>
</dbReference>
<dbReference type="SUPFAM" id="SSF52540">
    <property type="entry name" value="P-loop containing nucleoside triphosphate hydrolases"/>
    <property type="match status" value="1"/>
</dbReference>
<dbReference type="GO" id="GO:0003924">
    <property type="term" value="F:GTPase activity"/>
    <property type="evidence" value="ECO:0007669"/>
    <property type="project" value="InterPro"/>
</dbReference>
<dbReference type="InterPro" id="IPR005225">
    <property type="entry name" value="Small_GTP-bd"/>
</dbReference>
<dbReference type="PROSITE" id="PS51710">
    <property type="entry name" value="G_OBG"/>
    <property type="match status" value="1"/>
</dbReference>
<dbReference type="InterPro" id="IPR001611">
    <property type="entry name" value="Leu-rich_rpt"/>
</dbReference>
<evidence type="ECO:0000313" key="7">
    <source>
        <dbReference type="Proteomes" id="UP000515146"/>
    </source>
</evidence>
<dbReference type="GO" id="GO:0009966">
    <property type="term" value="P:regulation of signal transduction"/>
    <property type="evidence" value="ECO:0007669"/>
    <property type="project" value="UniProtKB-ARBA"/>
</dbReference>